<proteinExistence type="predicted"/>
<gene>
    <name evidence="3" type="ORF">CLAFUR5_10802</name>
</gene>
<keyword evidence="4" id="KW-1185">Reference proteome</keyword>
<accession>A0A9Q8USN2</accession>
<dbReference type="InterPro" id="IPR014347">
    <property type="entry name" value="Tautomerase/MIF_sf"/>
</dbReference>
<dbReference type="OrthoDB" id="9981319at2759"/>
<sequence length="189" mass="21278">MPLYEIQHICPLTPSQQDDLALAITRIHSTKFTTPKMFVNVKFTDATSHITYVGGKRRQGNHIIANVRAGPSRTQKDWDSLCHEIMSEWNRIVPMPKVKRSAPDEDHTLRSCILLGGIIGGYEAGFMIPPAGGDVQWIKDNWDEFKMKAESDEEFKEMVEEVEQRGMMNGAGKSTKEKLEEALGWGDSA</sequence>
<evidence type="ECO:0000313" key="3">
    <source>
        <dbReference type="EMBL" id="UJO20966.1"/>
    </source>
</evidence>
<dbReference type="AlphaFoldDB" id="A0A9Q8USN2"/>
<protein>
    <recommendedName>
        <fullName evidence="2">Tautomerase cis-CaaD-like domain-containing protein</fullName>
    </recommendedName>
</protein>
<feature type="domain" description="Tautomerase cis-CaaD-like" evidence="2">
    <location>
        <begin position="1"/>
        <end position="93"/>
    </location>
</feature>
<evidence type="ECO:0000259" key="2">
    <source>
        <dbReference type="Pfam" id="PF14832"/>
    </source>
</evidence>
<reference evidence="3" key="1">
    <citation type="submission" date="2021-12" db="EMBL/GenBank/DDBJ databases">
        <authorList>
            <person name="Zaccaron A."/>
            <person name="Stergiopoulos I."/>
        </authorList>
    </citation>
    <scope>NUCLEOTIDE SEQUENCE</scope>
    <source>
        <strain evidence="3">Race5_Kim</strain>
    </source>
</reference>
<dbReference type="Gene3D" id="3.30.429.10">
    <property type="entry name" value="Macrophage Migration Inhibitory Factor"/>
    <property type="match status" value="1"/>
</dbReference>
<evidence type="ECO:0000313" key="4">
    <source>
        <dbReference type="Proteomes" id="UP000756132"/>
    </source>
</evidence>
<reference evidence="3" key="2">
    <citation type="journal article" date="2022" name="Microb. Genom.">
        <title>A chromosome-scale genome assembly of the tomato pathogen Cladosporium fulvum reveals a compartmentalized genome architecture and the presence of a dispensable chromosome.</title>
        <authorList>
            <person name="Zaccaron A.Z."/>
            <person name="Chen L.H."/>
            <person name="Samaras A."/>
            <person name="Stergiopoulos I."/>
        </authorList>
    </citation>
    <scope>NUCLEOTIDE SEQUENCE</scope>
    <source>
        <strain evidence="3">Race5_Kim</strain>
    </source>
</reference>
<dbReference type="Pfam" id="PF14832">
    <property type="entry name" value="Tautomerase_3"/>
    <property type="match status" value="1"/>
</dbReference>
<name>A0A9Q8USN2_PASFU</name>
<dbReference type="Proteomes" id="UP000756132">
    <property type="component" value="Chromosome 8"/>
</dbReference>
<dbReference type="OMA" id="PMYHFEL"/>
<dbReference type="InterPro" id="IPR028116">
    <property type="entry name" value="Cis-CaaD-like"/>
</dbReference>
<feature type="region of interest" description="Disordered" evidence="1">
    <location>
        <begin position="165"/>
        <end position="189"/>
    </location>
</feature>
<dbReference type="GeneID" id="71990680"/>
<dbReference type="RefSeq" id="XP_047765332.1">
    <property type="nucleotide sequence ID" value="XM_047909950.1"/>
</dbReference>
<dbReference type="EMBL" id="CP090170">
    <property type="protein sequence ID" value="UJO20966.1"/>
    <property type="molecule type" value="Genomic_DNA"/>
</dbReference>
<dbReference type="KEGG" id="ffu:CLAFUR5_10802"/>
<evidence type="ECO:0000256" key="1">
    <source>
        <dbReference type="SAM" id="MobiDB-lite"/>
    </source>
</evidence>
<organism evidence="3 4">
    <name type="scientific">Passalora fulva</name>
    <name type="common">Tomato leaf mold</name>
    <name type="synonym">Cladosporium fulvum</name>
    <dbReference type="NCBI Taxonomy" id="5499"/>
    <lineage>
        <taxon>Eukaryota</taxon>
        <taxon>Fungi</taxon>
        <taxon>Dikarya</taxon>
        <taxon>Ascomycota</taxon>
        <taxon>Pezizomycotina</taxon>
        <taxon>Dothideomycetes</taxon>
        <taxon>Dothideomycetidae</taxon>
        <taxon>Mycosphaerellales</taxon>
        <taxon>Mycosphaerellaceae</taxon>
        <taxon>Fulvia</taxon>
    </lineage>
</organism>